<evidence type="ECO:0000256" key="2">
    <source>
        <dbReference type="ARBA" id="ARBA00022679"/>
    </source>
</evidence>
<reference evidence="3 4" key="1">
    <citation type="journal article" date="2023" name="Plants (Basel)">
        <title>Bridging the Gap: Combining Genomics and Transcriptomics Approaches to Understand Stylosanthes scabra, an Orphan Legume from the Brazilian Caatinga.</title>
        <authorList>
            <person name="Ferreira-Neto J.R.C."/>
            <person name="da Silva M.D."/>
            <person name="Binneck E."/>
            <person name="de Melo N.F."/>
            <person name="da Silva R.H."/>
            <person name="de Melo A.L.T.M."/>
            <person name="Pandolfi V."/>
            <person name="Bustamante F.O."/>
            <person name="Brasileiro-Vidal A.C."/>
            <person name="Benko-Iseppon A.M."/>
        </authorList>
    </citation>
    <scope>NUCLEOTIDE SEQUENCE [LARGE SCALE GENOMIC DNA]</scope>
    <source>
        <tissue evidence="3">Leaves</tissue>
    </source>
</reference>
<dbReference type="CDD" id="cd03784">
    <property type="entry name" value="GT1_Gtf-like"/>
    <property type="match status" value="1"/>
</dbReference>
<evidence type="ECO:0008006" key="5">
    <source>
        <dbReference type="Google" id="ProtNLM"/>
    </source>
</evidence>
<proteinExistence type="inferred from homology"/>
<evidence type="ECO:0000256" key="1">
    <source>
        <dbReference type="ARBA" id="ARBA00009995"/>
    </source>
</evidence>
<accession>A0ABU6WAA3</accession>
<dbReference type="SUPFAM" id="SSF53756">
    <property type="entry name" value="UDP-Glycosyltransferase/glycogen phosphorylase"/>
    <property type="match status" value="1"/>
</dbReference>
<dbReference type="EMBL" id="JASCZI010181318">
    <property type="protein sequence ID" value="MED6181766.1"/>
    <property type="molecule type" value="Genomic_DNA"/>
</dbReference>
<dbReference type="PANTHER" id="PTHR11926">
    <property type="entry name" value="GLUCOSYL/GLUCURONOSYL TRANSFERASES"/>
    <property type="match status" value="1"/>
</dbReference>
<keyword evidence="2" id="KW-0808">Transferase</keyword>
<comment type="similarity">
    <text evidence="1">Belongs to the UDP-glycosyltransferase family.</text>
</comment>
<gene>
    <name evidence="3" type="ORF">PIB30_022366</name>
</gene>
<protein>
    <recommendedName>
        <fullName evidence="5">UDP-glycosyltransferase 76F1</fullName>
    </recommendedName>
</protein>
<dbReference type="Pfam" id="PF00201">
    <property type="entry name" value="UDPGT"/>
    <property type="match status" value="1"/>
</dbReference>
<evidence type="ECO:0000313" key="4">
    <source>
        <dbReference type="Proteomes" id="UP001341840"/>
    </source>
</evidence>
<dbReference type="PANTHER" id="PTHR11926:SF925">
    <property type="entry name" value="CYTOKININ 7-BETA-GLUCOSYLTRANSFERASE-RELATED"/>
    <property type="match status" value="1"/>
</dbReference>
<evidence type="ECO:0000313" key="3">
    <source>
        <dbReference type="EMBL" id="MED6181766.1"/>
    </source>
</evidence>
<organism evidence="3 4">
    <name type="scientific">Stylosanthes scabra</name>
    <dbReference type="NCBI Taxonomy" id="79078"/>
    <lineage>
        <taxon>Eukaryota</taxon>
        <taxon>Viridiplantae</taxon>
        <taxon>Streptophyta</taxon>
        <taxon>Embryophyta</taxon>
        <taxon>Tracheophyta</taxon>
        <taxon>Spermatophyta</taxon>
        <taxon>Magnoliopsida</taxon>
        <taxon>eudicotyledons</taxon>
        <taxon>Gunneridae</taxon>
        <taxon>Pentapetalae</taxon>
        <taxon>rosids</taxon>
        <taxon>fabids</taxon>
        <taxon>Fabales</taxon>
        <taxon>Fabaceae</taxon>
        <taxon>Papilionoideae</taxon>
        <taxon>50 kb inversion clade</taxon>
        <taxon>dalbergioids sensu lato</taxon>
        <taxon>Dalbergieae</taxon>
        <taxon>Pterocarpus clade</taxon>
        <taxon>Stylosanthes</taxon>
    </lineage>
</organism>
<dbReference type="Proteomes" id="UP001341840">
    <property type="component" value="Unassembled WGS sequence"/>
</dbReference>
<keyword evidence="4" id="KW-1185">Reference proteome</keyword>
<comment type="caution">
    <text evidence="3">The sequence shown here is derived from an EMBL/GenBank/DDBJ whole genome shotgun (WGS) entry which is preliminary data.</text>
</comment>
<dbReference type="InterPro" id="IPR002213">
    <property type="entry name" value="UDP_glucos_trans"/>
</dbReference>
<sequence length="467" mass="52135">MEKQKQKRRRLLLMPSPLQGHVTPMLQLAHILHSNGFSITVIYTSSFTLPNLSSYPNFTFLSISDSLSELEASASTSDPVHLTRLLNVRCVEPLKQCLDTLLKKKKDGDDDRVACFIADAALHFTQSVCDGVKLPRLVLRTGGASSFLVFASFPLLRQEGYLPVQESRLEEPVVELPPLKVKDLPKIETRDPDAFYEFVVQFVEECKASSGVIWNSFEELESFALAKLRQLFSIPIYPIGPFHKHFPEGSTSSSLLTPDTSCISWLDKQEHNSVVYVSFGSIASITEAEFLEIAWGLANSMQPFLWVVRPGSIRGSEWLEPLPSGFMENLGGRGYIVKWAPQEQVLGHVAVGAFWTHNGWNSTLESICEGVPMICSPCFADQKVNAKYVSDVWRVGVKLENKLDREEIEKTIRNVMVGDEAKEIRDNVLDLKEKAKISLKEGGSSYCSLDGLVTDIFSLESSISESH</sequence>
<name>A0ABU6WAA3_9FABA</name>
<dbReference type="Gene3D" id="3.40.50.2000">
    <property type="entry name" value="Glycogen Phosphorylase B"/>
    <property type="match status" value="2"/>
</dbReference>